<dbReference type="InParanoid" id="E2AKM9"/>
<feature type="non-terminal residue" evidence="1">
    <location>
        <position position="73"/>
    </location>
</feature>
<dbReference type="AlphaFoldDB" id="E2AKM9"/>
<proteinExistence type="predicted"/>
<protein>
    <submittedName>
        <fullName evidence="1">Uncharacterized protein</fullName>
    </submittedName>
</protein>
<gene>
    <name evidence="1" type="ORF">EAG_09245</name>
</gene>
<dbReference type="Proteomes" id="UP000000311">
    <property type="component" value="Unassembled WGS sequence"/>
</dbReference>
<sequence length="73" mass="8123">KRLARGDRGINPLEAACREHDIAYSRSNDLDQCHIANRILAARSRERNTAKDSTLGERAAATTVWTAMKAKTK</sequence>
<name>E2AKM9_CAMFO</name>
<organism evidence="2">
    <name type="scientific">Camponotus floridanus</name>
    <name type="common">Florida carpenter ant</name>
    <dbReference type="NCBI Taxonomy" id="104421"/>
    <lineage>
        <taxon>Eukaryota</taxon>
        <taxon>Metazoa</taxon>
        <taxon>Ecdysozoa</taxon>
        <taxon>Arthropoda</taxon>
        <taxon>Hexapoda</taxon>
        <taxon>Insecta</taxon>
        <taxon>Pterygota</taxon>
        <taxon>Neoptera</taxon>
        <taxon>Endopterygota</taxon>
        <taxon>Hymenoptera</taxon>
        <taxon>Apocrita</taxon>
        <taxon>Aculeata</taxon>
        <taxon>Formicoidea</taxon>
        <taxon>Formicidae</taxon>
        <taxon>Formicinae</taxon>
        <taxon>Camponotus</taxon>
    </lineage>
</organism>
<evidence type="ECO:0000313" key="2">
    <source>
        <dbReference type="Proteomes" id="UP000000311"/>
    </source>
</evidence>
<evidence type="ECO:0000313" key="1">
    <source>
        <dbReference type="EMBL" id="EFN66008.1"/>
    </source>
</evidence>
<accession>E2AKM9</accession>
<dbReference type="OMA" id="DSACKEH"/>
<keyword evidence="2" id="KW-1185">Reference proteome</keyword>
<reference evidence="1 2" key="1">
    <citation type="journal article" date="2010" name="Science">
        <title>Genomic comparison of the ants Camponotus floridanus and Harpegnathos saltator.</title>
        <authorList>
            <person name="Bonasio R."/>
            <person name="Zhang G."/>
            <person name="Ye C."/>
            <person name="Mutti N.S."/>
            <person name="Fang X."/>
            <person name="Qin N."/>
            <person name="Donahue G."/>
            <person name="Yang P."/>
            <person name="Li Q."/>
            <person name="Li C."/>
            <person name="Zhang P."/>
            <person name="Huang Z."/>
            <person name="Berger S.L."/>
            <person name="Reinberg D."/>
            <person name="Wang J."/>
            <person name="Liebig J."/>
        </authorList>
    </citation>
    <scope>NUCLEOTIDE SEQUENCE [LARGE SCALE GENOMIC DNA]</scope>
    <source>
        <strain evidence="2">C129</strain>
    </source>
</reference>
<feature type="non-terminal residue" evidence="1">
    <location>
        <position position="1"/>
    </location>
</feature>
<dbReference type="EMBL" id="GL440336">
    <property type="protein sequence ID" value="EFN66008.1"/>
    <property type="molecule type" value="Genomic_DNA"/>
</dbReference>